<dbReference type="InterPro" id="IPR013848">
    <property type="entry name" value="Methylthiotransferase_N"/>
</dbReference>
<dbReference type="FunFam" id="3.80.30.20:FF:000001">
    <property type="entry name" value="tRNA-2-methylthio-N(6)-dimethylallyladenosine synthase 2"/>
    <property type="match status" value="1"/>
</dbReference>
<keyword evidence="4" id="KW-0808">Transferase</keyword>
<dbReference type="SUPFAM" id="SSF102114">
    <property type="entry name" value="Radical SAM enzymes"/>
    <property type="match status" value="1"/>
</dbReference>
<feature type="domain" description="Radical SAM core" evidence="15">
    <location>
        <begin position="139"/>
        <end position="366"/>
    </location>
</feature>
<dbReference type="GO" id="GO:0051539">
    <property type="term" value="F:4 iron, 4 sulfur cluster binding"/>
    <property type="evidence" value="ECO:0007669"/>
    <property type="project" value="UniProtKB-KW"/>
</dbReference>
<dbReference type="GO" id="GO:0035597">
    <property type="term" value="F:tRNA-2-methylthio-N(6)-dimethylallyladenosine(37) synthase activity"/>
    <property type="evidence" value="ECO:0007669"/>
    <property type="project" value="UniProtKB-EC"/>
</dbReference>
<evidence type="ECO:0000256" key="8">
    <source>
        <dbReference type="ARBA" id="ARBA00023014"/>
    </source>
</evidence>
<name>A0A0S7Y9S5_UNCT6</name>
<dbReference type="InterPro" id="IPR006638">
    <property type="entry name" value="Elp3/MiaA/NifB-like_rSAM"/>
</dbReference>
<dbReference type="PANTHER" id="PTHR43020">
    <property type="entry name" value="CDK5 REGULATORY SUBUNIT-ASSOCIATED PROTEIN 1"/>
    <property type="match status" value="1"/>
</dbReference>
<comment type="function">
    <text evidence="2">Catalyzes the methylthiolation of N6-(dimethylallyl)adenosine (i(6)A), leading to the formation of 2-methylthio-N6-(dimethylallyl)adenosine (ms(2)i(6)A) at position 37 in tRNAs that read codons beginning with uridine.</text>
</comment>
<dbReference type="GO" id="GO:0005829">
    <property type="term" value="C:cytosol"/>
    <property type="evidence" value="ECO:0007669"/>
    <property type="project" value="TreeGrafter"/>
</dbReference>
<dbReference type="Pfam" id="PF04055">
    <property type="entry name" value="Radical_SAM"/>
    <property type="match status" value="1"/>
</dbReference>
<evidence type="ECO:0000259" key="14">
    <source>
        <dbReference type="PROSITE" id="PS51449"/>
    </source>
</evidence>
<evidence type="ECO:0000259" key="15">
    <source>
        <dbReference type="PROSITE" id="PS51918"/>
    </source>
</evidence>
<feature type="domain" description="TRAM" evidence="13">
    <location>
        <begin position="368"/>
        <end position="428"/>
    </location>
</feature>
<dbReference type="SMART" id="SM00729">
    <property type="entry name" value="Elp3"/>
    <property type="match status" value="1"/>
</dbReference>
<evidence type="ECO:0000256" key="5">
    <source>
        <dbReference type="ARBA" id="ARBA00022691"/>
    </source>
</evidence>
<comment type="cofactor">
    <cofactor evidence="1">
        <name>[4Fe-4S] cluster</name>
        <dbReference type="ChEBI" id="CHEBI:49883"/>
    </cofactor>
</comment>
<dbReference type="InterPro" id="IPR007197">
    <property type="entry name" value="rSAM"/>
</dbReference>
<evidence type="ECO:0000256" key="6">
    <source>
        <dbReference type="ARBA" id="ARBA00022723"/>
    </source>
</evidence>
<dbReference type="EC" id="2.8.4.3" evidence="9"/>
<keyword evidence="7" id="KW-0408">Iron</keyword>
<evidence type="ECO:0000256" key="12">
    <source>
        <dbReference type="ARBA" id="ARBA00081141"/>
    </source>
</evidence>
<evidence type="ECO:0000256" key="3">
    <source>
        <dbReference type="ARBA" id="ARBA00022485"/>
    </source>
</evidence>
<dbReference type="InterPro" id="IPR058240">
    <property type="entry name" value="rSAM_sf"/>
</dbReference>
<evidence type="ECO:0000313" key="16">
    <source>
        <dbReference type="EMBL" id="KPJ71231.1"/>
    </source>
</evidence>
<dbReference type="Gene3D" id="3.80.30.20">
    <property type="entry name" value="tm_1862 like domain"/>
    <property type="match status" value="1"/>
</dbReference>
<evidence type="ECO:0000256" key="11">
    <source>
        <dbReference type="ARBA" id="ARBA00080698"/>
    </source>
</evidence>
<feature type="domain" description="MTTase N-terminal" evidence="14">
    <location>
        <begin position="3"/>
        <end position="118"/>
    </location>
</feature>
<dbReference type="PROSITE" id="PS01278">
    <property type="entry name" value="MTTASE_RADICAL"/>
    <property type="match status" value="1"/>
</dbReference>
<dbReference type="NCBIfam" id="TIGR01574">
    <property type="entry name" value="miaB-methiolase"/>
    <property type="match status" value="1"/>
</dbReference>
<evidence type="ECO:0000256" key="1">
    <source>
        <dbReference type="ARBA" id="ARBA00001966"/>
    </source>
</evidence>
<dbReference type="PATRIC" id="fig|1703772.3.peg.866"/>
<keyword evidence="5" id="KW-0949">S-adenosyl-L-methionine</keyword>
<dbReference type="AlphaFoldDB" id="A0A0S7Y9S5"/>
<dbReference type="InterPro" id="IPR020612">
    <property type="entry name" value="Methylthiotransferase_CS"/>
</dbReference>
<dbReference type="InterPro" id="IPR023404">
    <property type="entry name" value="rSAM_horseshoe"/>
</dbReference>
<dbReference type="InterPro" id="IPR038135">
    <property type="entry name" value="Methylthiotransferase_N_sf"/>
</dbReference>
<evidence type="ECO:0000313" key="17">
    <source>
        <dbReference type="Proteomes" id="UP000051012"/>
    </source>
</evidence>
<dbReference type="Proteomes" id="UP000051012">
    <property type="component" value="Unassembled WGS sequence"/>
</dbReference>
<proteinExistence type="predicted"/>
<dbReference type="InterPro" id="IPR005839">
    <property type="entry name" value="Methylthiotransferase"/>
</dbReference>
<dbReference type="NCBIfam" id="TIGR00089">
    <property type="entry name" value="MiaB/RimO family radical SAM methylthiotransferase"/>
    <property type="match status" value="1"/>
</dbReference>
<keyword evidence="6" id="KW-0479">Metal-binding</keyword>
<dbReference type="GO" id="GO:0046872">
    <property type="term" value="F:metal ion binding"/>
    <property type="evidence" value="ECO:0007669"/>
    <property type="project" value="UniProtKB-KW"/>
</dbReference>
<accession>A0A0S7Y9S5</accession>
<dbReference type="SFLD" id="SFLDF00273">
    <property type="entry name" value="(dimethylallyl)adenosine_tRNA"/>
    <property type="match status" value="1"/>
</dbReference>
<dbReference type="SFLD" id="SFLDG01082">
    <property type="entry name" value="B12-binding_domain_containing"/>
    <property type="match status" value="1"/>
</dbReference>
<dbReference type="CDD" id="cd01335">
    <property type="entry name" value="Radical_SAM"/>
    <property type="match status" value="1"/>
</dbReference>
<dbReference type="PROSITE" id="PS51918">
    <property type="entry name" value="RADICAL_SAM"/>
    <property type="match status" value="1"/>
</dbReference>
<dbReference type="InterPro" id="IPR006463">
    <property type="entry name" value="MiaB_methiolase"/>
</dbReference>
<evidence type="ECO:0000259" key="13">
    <source>
        <dbReference type="PROSITE" id="PS50926"/>
    </source>
</evidence>
<dbReference type="InterPro" id="IPR002792">
    <property type="entry name" value="TRAM_dom"/>
</dbReference>
<keyword evidence="3" id="KW-0004">4Fe-4S</keyword>
<dbReference type="PANTHER" id="PTHR43020:SF2">
    <property type="entry name" value="MITOCHONDRIAL TRNA METHYLTHIOTRANSFERASE CDK5RAP1"/>
    <property type="match status" value="1"/>
</dbReference>
<sequence>MNKKIFIKTFGCQMNKNDSSIMNFILEQNGCIAVDEPQDANVIIVNTCSVRSHAEKRALGYIATLKNWRKKGKRVLGVVGCMAERLADTLTKDFPHVDLILGPDSYRNIGTYIDDVYSRETKIIETTLSEETYCGIYPERSAVSCFVSIMRGCGNFCSYCVVPYVRGKARSRPTDDIIREIEMLVRSGVKDITLLGQNVNEYSFNNVHFADLLRMCANIPRVFRLRFLTSHPKDMNEALIKVVKEHDTICEWFHLPLQSGNTRILKLMNRQYTKDEYLSLVDKIKKTIPEATITTDIIAGFPTETDEEFQETISVMEKVKFDDAYMYCYSPREGTRAYGYPSLPEHIIKARLEQLIDFQNSVTIIRAREMIGRKYEVLFEGKAKNNATRGKTKGNKNIIIEKEITRGEVHQVVIREVRGRTPVGELIGIEKRSDHETCSTIY</sequence>
<dbReference type="PROSITE" id="PS50926">
    <property type="entry name" value="TRAM"/>
    <property type="match status" value="1"/>
</dbReference>
<evidence type="ECO:0000256" key="10">
    <source>
        <dbReference type="ARBA" id="ARBA00068570"/>
    </source>
</evidence>
<dbReference type="EMBL" id="LJNI01000132">
    <property type="protein sequence ID" value="KPJ71231.1"/>
    <property type="molecule type" value="Genomic_DNA"/>
</dbReference>
<evidence type="ECO:0000256" key="2">
    <source>
        <dbReference type="ARBA" id="ARBA00003234"/>
    </source>
</evidence>
<dbReference type="SFLD" id="SFLDG01061">
    <property type="entry name" value="methylthiotransferase"/>
    <property type="match status" value="1"/>
</dbReference>
<organism evidence="16 17">
    <name type="scientific">candidate division TA06 bacterium DG_78</name>
    <dbReference type="NCBI Taxonomy" id="1703772"/>
    <lineage>
        <taxon>Bacteria</taxon>
        <taxon>Bacteria division TA06</taxon>
    </lineage>
</organism>
<keyword evidence="8" id="KW-0411">Iron-sulfur</keyword>
<dbReference type="SFLD" id="SFLDS00029">
    <property type="entry name" value="Radical_SAM"/>
    <property type="match status" value="1"/>
</dbReference>
<evidence type="ECO:0000256" key="9">
    <source>
        <dbReference type="ARBA" id="ARBA00033765"/>
    </source>
</evidence>
<protein>
    <recommendedName>
        <fullName evidence="10">tRNA-2-methylthio-N(6)-dimethylallyladenosine synthase</fullName>
        <ecNumber evidence="9">2.8.4.3</ecNumber>
    </recommendedName>
    <alternativeName>
        <fullName evidence="12">(Dimethylallyl)adenosine tRNA methylthiotransferase MiaB</fullName>
    </alternativeName>
    <alternativeName>
        <fullName evidence="11">tRNA-i(6)A37 methylthiotransferase</fullName>
    </alternativeName>
</protein>
<evidence type="ECO:0000256" key="4">
    <source>
        <dbReference type="ARBA" id="ARBA00022679"/>
    </source>
</evidence>
<dbReference type="Pfam" id="PF00919">
    <property type="entry name" value="UPF0004"/>
    <property type="match status" value="1"/>
</dbReference>
<dbReference type="PROSITE" id="PS51449">
    <property type="entry name" value="MTTASE_N"/>
    <property type="match status" value="1"/>
</dbReference>
<comment type="caution">
    <text evidence="16">The sequence shown here is derived from an EMBL/GenBank/DDBJ whole genome shotgun (WGS) entry which is preliminary data.</text>
</comment>
<reference evidence="16 17" key="1">
    <citation type="journal article" date="2015" name="Microbiome">
        <title>Genomic resolution of linkages in carbon, nitrogen, and sulfur cycling among widespread estuary sediment bacteria.</title>
        <authorList>
            <person name="Baker B.J."/>
            <person name="Lazar C.S."/>
            <person name="Teske A.P."/>
            <person name="Dick G.J."/>
        </authorList>
    </citation>
    <scope>NUCLEOTIDE SEQUENCE [LARGE SCALE GENOMIC DNA]</scope>
    <source>
        <strain evidence="16">DG_78</strain>
    </source>
</reference>
<dbReference type="FunFam" id="3.40.50.12160:FF:000003">
    <property type="entry name" value="CDK5 regulatory subunit-associated protein 1"/>
    <property type="match status" value="1"/>
</dbReference>
<dbReference type="Gene3D" id="3.40.50.12160">
    <property type="entry name" value="Methylthiotransferase, N-terminal domain"/>
    <property type="match status" value="1"/>
</dbReference>
<gene>
    <name evidence="16" type="ORF">AMJ52_08785</name>
</gene>
<evidence type="ECO:0000256" key="7">
    <source>
        <dbReference type="ARBA" id="ARBA00023004"/>
    </source>
</evidence>